<organism evidence="1 2">
    <name type="scientific">Limosilactobacillus oris F0423</name>
    <dbReference type="NCBI Taxonomy" id="944562"/>
    <lineage>
        <taxon>Bacteria</taxon>
        <taxon>Bacillati</taxon>
        <taxon>Bacillota</taxon>
        <taxon>Bacilli</taxon>
        <taxon>Lactobacillales</taxon>
        <taxon>Lactobacillaceae</taxon>
        <taxon>Limosilactobacillus</taxon>
    </lineage>
</organism>
<gene>
    <name evidence="1" type="ORF">HMPREF9102_1235</name>
</gene>
<protein>
    <submittedName>
        <fullName evidence="1">Uncharacterized protein</fullName>
    </submittedName>
</protein>
<dbReference type="EMBL" id="AFTL01000019">
    <property type="protein sequence ID" value="EGS35867.1"/>
    <property type="molecule type" value="Genomic_DNA"/>
</dbReference>
<evidence type="ECO:0000313" key="2">
    <source>
        <dbReference type="Proteomes" id="UP000006035"/>
    </source>
</evidence>
<evidence type="ECO:0000313" key="1">
    <source>
        <dbReference type="EMBL" id="EGS35867.1"/>
    </source>
</evidence>
<reference evidence="1 2" key="1">
    <citation type="submission" date="2011-05" db="EMBL/GenBank/DDBJ databases">
        <authorList>
            <person name="Durkin A.S."/>
            <person name="Kim M."/>
            <person name="Radune D."/>
            <person name="Hostetler J."/>
            <person name="Torralba M."/>
            <person name="Gillis M."/>
            <person name="Methe B."/>
            <person name="Sutton G."/>
            <person name="Nelson K.E."/>
        </authorList>
    </citation>
    <scope>NUCLEOTIDE SEQUENCE [LARGE SCALE GENOMIC DNA]</scope>
    <source>
        <strain evidence="1 2">F0423</strain>
    </source>
</reference>
<dbReference type="Proteomes" id="UP000006035">
    <property type="component" value="Unassembled WGS sequence"/>
</dbReference>
<accession>A0ABN0D2L4</accession>
<comment type="caution">
    <text evidence="1">The sequence shown here is derived from an EMBL/GenBank/DDBJ whole genome shotgun (WGS) entry which is preliminary data.</text>
</comment>
<name>A0ABN0D2L4_9LACO</name>
<proteinExistence type="predicted"/>
<keyword evidence="2" id="KW-1185">Reference proteome</keyword>
<sequence>MIAYQYYQKTKSQLAYDDSDNDIKSGIYYRLELCLFRGIGTEKNLFGALAYINKDHPYSYYDRTHDKFNWHSIAKKIEELRETIIGEFDDEIESDNQGE</sequence>